<evidence type="ECO:0000256" key="2">
    <source>
        <dbReference type="ARBA" id="ARBA00001936"/>
    </source>
</evidence>
<dbReference type="InterPro" id="IPR029787">
    <property type="entry name" value="Nucleotide_cyclase"/>
</dbReference>
<keyword evidence="7" id="KW-0479">Metal-binding</keyword>
<evidence type="ECO:0000256" key="12">
    <source>
        <dbReference type="ARBA" id="ARBA00022998"/>
    </source>
</evidence>
<keyword evidence="9" id="KW-0067">ATP-binding</keyword>
<dbReference type="SUPFAM" id="SSF55073">
    <property type="entry name" value="Nucleotide cyclase"/>
    <property type="match status" value="2"/>
</dbReference>
<dbReference type="PROSITE" id="PS50125">
    <property type="entry name" value="GUANYLATE_CYCLASE_2"/>
    <property type="match status" value="2"/>
</dbReference>
<evidence type="ECO:0000256" key="14">
    <source>
        <dbReference type="ARBA" id="ARBA00023239"/>
    </source>
</evidence>
<keyword evidence="8" id="KW-0547">Nucleotide-binding</keyword>
<keyword evidence="13 17" id="KW-0472">Membrane</keyword>
<feature type="compositionally biased region" description="Polar residues" evidence="16">
    <location>
        <begin position="1354"/>
        <end position="1369"/>
    </location>
</feature>
<dbReference type="Proteomes" id="UP000298787">
    <property type="component" value="Chromosome 3"/>
</dbReference>
<feature type="transmembrane region" description="Helical" evidence="17">
    <location>
        <begin position="318"/>
        <end position="335"/>
    </location>
</feature>
<evidence type="ECO:0000313" key="20">
    <source>
        <dbReference type="Proteomes" id="UP000298787"/>
    </source>
</evidence>
<evidence type="ECO:0000256" key="5">
    <source>
        <dbReference type="ARBA" id="ARBA00012201"/>
    </source>
</evidence>
<evidence type="ECO:0000259" key="18">
    <source>
        <dbReference type="PROSITE" id="PS50125"/>
    </source>
</evidence>
<comment type="similarity">
    <text evidence="15">Belongs to the adenylyl cyclase class-4/guanylyl cyclase family.</text>
</comment>
<feature type="domain" description="Guanylate cyclase" evidence="18">
    <location>
        <begin position="1149"/>
        <end position="1291"/>
    </location>
</feature>
<dbReference type="PANTHER" id="PTHR45627">
    <property type="entry name" value="ADENYLATE CYCLASE TYPE 1"/>
    <property type="match status" value="1"/>
</dbReference>
<feature type="compositionally biased region" description="Low complexity" evidence="16">
    <location>
        <begin position="1480"/>
        <end position="1492"/>
    </location>
</feature>
<feature type="transmembrane region" description="Helical" evidence="17">
    <location>
        <begin position="130"/>
        <end position="148"/>
    </location>
</feature>
<name>A0A4V6AML1_COLLU</name>
<feature type="transmembrane region" description="Helical" evidence="17">
    <location>
        <begin position="262"/>
        <end position="282"/>
    </location>
</feature>
<dbReference type="PANTHER" id="PTHR45627:SF8">
    <property type="entry name" value="ADENYLATE CYCLASE TYPE 9"/>
    <property type="match status" value="1"/>
</dbReference>
<keyword evidence="20" id="KW-1185">Reference proteome</keyword>
<organism evidence="19 20">
    <name type="scientific">Collichthys lucidus</name>
    <name type="common">Big head croaker</name>
    <name type="synonym">Sciaena lucida</name>
    <dbReference type="NCBI Taxonomy" id="240159"/>
    <lineage>
        <taxon>Eukaryota</taxon>
        <taxon>Metazoa</taxon>
        <taxon>Chordata</taxon>
        <taxon>Craniata</taxon>
        <taxon>Vertebrata</taxon>
        <taxon>Euteleostomi</taxon>
        <taxon>Actinopterygii</taxon>
        <taxon>Neopterygii</taxon>
        <taxon>Teleostei</taxon>
        <taxon>Neoteleostei</taxon>
        <taxon>Acanthomorphata</taxon>
        <taxon>Eupercaria</taxon>
        <taxon>Sciaenidae</taxon>
        <taxon>Collichthys</taxon>
    </lineage>
</organism>
<evidence type="ECO:0000256" key="13">
    <source>
        <dbReference type="ARBA" id="ARBA00023136"/>
    </source>
</evidence>
<dbReference type="PROSITE" id="PS00452">
    <property type="entry name" value="GUANYLATE_CYCLASE_1"/>
    <property type="match status" value="2"/>
</dbReference>
<evidence type="ECO:0000256" key="17">
    <source>
        <dbReference type="SAM" id="Phobius"/>
    </source>
</evidence>
<evidence type="ECO:0000256" key="16">
    <source>
        <dbReference type="SAM" id="MobiDB-lite"/>
    </source>
</evidence>
<keyword evidence="10" id="KW-0460">Magnesium</keyword>
<evidence type="ECO:0000256" key="4">
    <source>
        <dbReference type="ARBA" id="ARBA00004141"/>
    </source>
</evidence>
<feature type="transmembrane region" description="Helical" evidence="17">
    <location>
        <begin position="874"/>
        <end position="897"/>
    </location>
</feature>
<feature type="transmembrane region" description="Helical" evidence="17">
    <location>
        <begin position="944"/>
        <end position="967"/>
    </location>
</feature>
<feature type="transmembrane region" description="Helical" evidence="17">
    <location>
        <begin position="192"/>
        <end position="213"/>
    </location>
</feature>
<keyword evidence="11 17" id="KW-1133">Transmembrane helix</keyword>
<evidence type="ECO:0000256" key="6">
    <source>
        <dbReference type="ARBA" id="ARBA00022692"/>
    </source>
</evidence>
<evidence type="ECO:0000313" key="19">
    <source>
        <dbReference type="EMBL" id="TKS68982.1"/>
    </source>
</evidence>
<feature type="transmembrane region" description="Helical" evidence="17">
    <location>
        <begin position="1006"/>
        <end position="1027"/>
    </location>
</feature>
<evidence type="ECO:0000256" key="15">
    <source>
        <dbReference type="RuleBase" id="RU000405"/>
    </source>
</evidence>
<comment type="subcellular location">
    <subcellularLocation>
        <location evidence="4">Membrane</location>
        <topology evidence="4">Multi-pass membrane protein</topology>
    </subcellularLocation>
</comment>
<evidence type="ECO:0000256" key="9">
    <source>
        <dbReference type="ARBA" id="ARBA00022840"/>
    </source>
</evidence>
<dbReference type="EMBL" id="CM014080">
    <property type="protein sequence ID" value="TKS68982.1"/>
    <property type="molecule type" value="Genomic_DNA"/>
</dbReference>
<evidence type="ECO:0000256" key="10">
    <source>
        <dbReference type="ARBA" id="ARBA00022842"/>
    </source>
</evidence>
<dbReference type="FunFam" id="3.30.70.1230:FF:000008">
    <property type="entry name" value="Adenylate cyclase type 9"/>
    <property type="match status" value="1"/>
</dbReference>
<dbReference type="InterPro" id="IPR001054">
    <property type="entry name" value="A/G_cyclase"/>
</dbReference>
<comment type="catalytic activity">
    <reaction evidence="1">
        <text>ATP = 3',5'-cyclic AMP + diphosphate</text>
        <dbReference type="Rhea" id="RHEA:15389"/>
        <dbReference type="ChEBI" id="CHEBI:30616"/>
        <dbReference type="ChEBI" id="CHEBI:33019"/>
        <dbReference type="ChEBI" id="CHEBI:58165"/>
        <dbReference type="EC" id="4.6.1.1"/>
    </reaction>
</comment>
<evidence type="ECO:0000256" key="7">
    <source>
        <dbReference type="ARBA" id="ARBA00022723"/>
    </source>
</evidence>
<dbReference type="STRING" id="240159.A0A4V6AML1"/>
<sequence>MATLQHHRQLLMHGTEVSCDSSGDGAVTVRITNSAPHVHQHEPLRAANSGGAGGYGAVSKTNPNLHKYSISSSCSSGDSRPAATSTPRVQRKAPPLFERSAAQCWDPKFDSPILEEACQERCFPQTQRRFRYVLFYLAVAAVLWGVYFGVNSERCNPVTFLAPTASFLVLLVLLFLFTLTQPYTRLYNQTSLLLIAVTFAITLAPQIQTAGYTELEWAGGGNASYFSLNEPQTPTPCISPVGTFSLCMEVLLLLYSVLHVRLYASVMLGLLYSILFEALEWLPLLQRSYDTTGWRTGLVGSGPHWEGEILHWLGPAKALLHLCAHVIGIHLFIMSEVRSRSTFLKVGQAIMHGKDLEVEKALKERMIHSVMPRRVADELMKQGDDEGGGENSGKRYSSGACSASAVSVGGGGGGGSQAQSATNSKNHPHNNHKRKKTSIPRGQIIFRPFNMKRMDPVSILFADIVGFTKMSANKSAPALVGLLNDLFGRFDRLCELTCCEKISTLGDCYYCVAGCPEPRPDHAYCCVEMGLGMIQAIEQFCQETCETVSMRVGVHTGTVLCGILGIKRFKFDVWSNDVNLANLMEQLGVAGKVHLSEATARFLDDHYQKEDGRVAERAGQSVVEKLKGLKTYLISGRKVEHDVQCGCSQVGLSGGDFVGVSLSSCPQSHTPDLIPGGAQAAEPLLAHQPLDRIVPPCVSRSVLLSSGAEQGDDVAVLNGCQEEHKTSSAKFIPGHSPRAANGLLSPPLEDPVRASQSSLCDMLQEKEKKTSTSTGTGTSLGMAGGTGATGTGMDHSALIQLRAKNFREKSDAHFVDVIREDSLMKDYFFKPPIDKISLNFLERPLEKAYRSSYKEEVKNQVQVQTFASSTFSSFLDVLLSCFVFLALTLACFLPPLVSPTTVGTPAPAALALAPLAGLLELASLVLSIRVAFYLENVMNCTHSLLLAVSGWVPRHVIGAVLVSLPAISVLSHLTRSDHLPLQVTMFLCCATILAIIQYCNFCQLSFWMRSVLATATGVALLLLLYPLHRYSSGNNGLPVHGLNISTSSDSGSALVTPGPDPLPPRLDHLVPEAVLAFFLLLVLVWFLNREVEVSYRLHYHGNVEADKHRSKIQNMRDQAEWLLGNIIPIHVADQLKVTQSYSKNHDSVGVIFASIVNFSEFYEESYEGGKECYRVLNELIGDFDELLRKNEFKSVEKIKTIGATYMAASGLNVRHVGENDEDSPHNHLRALFNFALEMMGVLDDFNKNMLGFGFKLRIGFNHGPLTAGVIGTTKLLYDIWGDTVNIASRMDSTGVECRVQVSEESHAVLSAMGLEFDYRGTVNVKGKGQMRTFLYPKSGENIYQDRTELGASVGPSSVAPTANETSGSVAQAAALPPSSSYSPTPPPSSSSSSSLSTLPPQPQSAVRPSGAGTGPVQEAREEGYRDAPHLPGQPPATDLHLPPYSKLGPEPSAAAQVPSQVQPAPLALQEEENEEEEASELTQLNEEFYARL</sequence>
<dbReference type="InterPro" id="IPR018297">
    <property type="entry name" value="A/G_cyclase_CS"/>
</dbReference>
<protein>
    <recommendedName>
        <fullName evidence="5">adenylate cyclase</fullName>
        <ecNumber evidence="5">4.6.1.1</ecNumber>
    </recommendedName>
</protein>
<dbReference type="GO" id="GO:0006171">
    <property type="term" value="P:cAMP biosynthetic process"/>
    <property type="evidence" value="ECO:0007669"/>
    <property type="project" value="UniProtKB-KW"/>
</dbReference>
<dbReference type="GO" id="GO:0004016">
    <property type="term" value="F:adenylate cyclase activity"/>
    <property type="evidence" value="ECO:0007669"/>
    <property type="project" value="UniProtKB-EC"/>
</dbReference>
<dbReference type="GO" id="GO:0005886">
    <property type="term" value="C:plasma membrane"/>
    <property type="evidence" value="ECO:0007669"/>
    <property type="project" value="TreeGrafter"/>
</dbReference>
<dbReference type="EC" id="4.6.1.1" evidence="5"/>
<dbReference type="Gene3D" id="3.30.70.1230">
    <property type="entry name" value="Nucleotide cyclase"/>
    <property type="match status" value="2"/>
</dbReference>
<dbReference type="OrthoDB" id="60033at2759"/>
<comment type="cofactor">
    <cofactor evidence="2">
        <name>Mn(2+)</name>
        <dbReference type="ChEBI" id="CHEBI:29035"/>
    </cofactor>
</comment>
<feature type="region of interest" description="Disordered" evidence="16">
    <location>
        <begin position="1354"/>
        <end position="1492"/>
    </location>
</feature>
<feature type="domain" description="Guanylate cyclase" evidence="18">
    <location>
        <begin position="458"/>
        <end position="585"/>
    </location>
</feature>
<feature type="transmembrane region" description="Helical" evidence="17">
    <location>
        <begin position="1069"/>
        <end position="1087"/>
    </location>
</feature>
<evidence type="ECO:0000256" key="11">
    <source>
        <dbReference type="ARBA" id="ARBA00022989"/>
    </source>
</evidence>
<dbReference type="GO" id="GO:0046872">
    <property type="term" value="F:metal ion binding"/>
    <property type="evidence" value="ECO:0007669"/>
    <property type="project" value="UniProtKB-KW"/>
</dbReference>
<feature type="transmembrane region" description="Helical" evidence="17">
    <location>
        <begin position="909"/>
        <end position="932"/>
    </location>
</feature>
<feature type="compositionally biased region" description="Low complexity" evidence="16">
    <location>
        <begin position="1451"/>
        <end position="1468"/>
    </location>
</feature>
<dbReference type="CDD" id="cd07302">
    <property type="entry name" value="CHD"/>
    <property type="match status" value="2"/>
</dbReference>
<proteinExistence type="inferred from homology"/>
<evidence type="ECO:0000256" key="3">
    <source>
        <dbReference type="ARBA" id="ARBA00001946"/>
    </source>
</evidence>
<dbReference type="GO" id="GO:0007189">
    <property type="term" value="P:adenylate cyclase-activating G protein-coupled receptor signaling pathway"/>
    <property type="evidence" value="ECO:0007669"/>
    <property type="project" value="TreeGrafter"/>
</dbReference>
<feature type="compositionally biased region" description="Basic residues" evidence="16">
    <location>
        <begin position="426"/>
        <end position="438"/>
    </location>
</feature>
<comment type="cofactor">
    <cofactor evidence="3">
        <name>Mg(2+)</name>
        <dbReference type="ChEBI" id="CHEBI:18420"/>
    </cofactor>
</comment>
<reference evidence="19 20" key="1">
    <citation type="submission" date="2019-01" db="EMBL/GenBank/DDBJ databases">
        <title>Genome Assembly of Collichthys lucidus.</title>
        <authorList>
            <person name="Cai M."/>
            <person name="Xiao S."/>
        </authorList>
    </citation>
    <scope>NUCLEOTIDE SEQUENCE [LARGE SCALE GENOMIC DNA]</scope>
    <source>
        <strain evidence="19">JT15FE1705JMU</strain>
        <tissue evidence="19">Muscle</tissue>
    </source>
</reference>
<dbReference type="GO" id="GO:0005524">
    <property type="term" value="F:ATP binding"/>
    <property type="evidence" value="ECO:0007669"/>
    <property type="project" value="UniProtKB-KW"/>
</dbReference>
<accession>A0A4V6AML1</accession>
<evidence type="ECO:0000256" key="1">
    <source>
        <dbReference type="ARBA" id="ARBA00001593"/>
    </source>
</evidence>
<feature type="transmembrane region" description="Helical" evidence="17">
    <location>
        <begin position="160"/>
        <end position="180"/>
    </location>
</feature>
<dbReference type="SMART" id="SM00044">
    <property type="entry name" value="CYCc"/>
    <property type="match status" value="2"/>
</dbReference>
<gene>
    <name evidence="19" type="ORF">D9C73_003046</name>
</gene>
<feature type="compositionally biased region" description="Low complexity" evidence="16">
    <location>
        <begin position="1389"/>
        <end position="1398"/>
    </location>
</feature>
<feature type="compositionally biased region" description="Basic and acidic residues" evidence="16">
    <location>
        <begin position="1418"/>
        <end position="1428"/>
    </location>
</feature>
<feature type="compositionally biased region" description="Acidic residues" evidence="16">
    <location>
        <begin position="1469"/>
        <end position="1479"/>
    </location>
</feature>
<feature type="transmembrane region" description="Helical" evidence="17">
    <location>
        <begin position="979"/>
        <end position="999"/>
    </location>
</feature>
<feature type="transmembrane region" description="Helical" evidence="17">
    <location>
        <begin position="233"/>
        <end position="255"/>
    </location>
</feature>
<keyword evidence="12" id="KW-0115">cAMP biosynthesis</keyword>
<dbReference type="Pfam" id="PF00211">
    <property type="entry name" value="Guanylate_cyc"/>
    <property type="match status" value="2"/>
</dbReference>
<keyword evidence="6 17" id="KW-0812">Transmembrane</keyword>
<feature type="region of interest" description="Disordered" evidence="16">
    <location>
        <begin position="34"/>
        <end position="55"/>
    </location>
</feature>
<feature type="region of interest" description="Disordered" evidence="16">
    <location>
        <begin position="727"/>
        <end position="748"/>
    </location>
</feature>
<evidence type="ECO:0000256" key="8">
    <source>
        <dbReference type="ARBA" id="ARBA00022741"/>
    </source>
</evidence>
<feature type="region of interest" description="Disordered" evidence="16">
    <location>
        <begin position="407"/>
        <end position="438"/>
    </location>
</feature>
<dbReference type="GO" id="GO:0035556">
    <property type="term" value="P:intracellular signal transduction"/>
    <property type="evidence" value="ECO:0007669"/>
    <property type="project" value="InterPro"/>
</dbReference>
<keyword evidence="14 15" id="KW-0456">Lyase</keyword>
<feature type="region of interest" description="Disordered" evidence="16">
    <location>
        <begin position="71"/>
        <end position="91"/>
    </location>
</feature>